<dbReference type="SUPFAM" id="SSF88713">
    <property type="entry name" value="Glycoside hydrolase/deacetylase"/>
    <property type="match status" value="1"/>
</dbReference>
<name>A0A7S6VVB8_9GAMM</name>
<dbReference type="Proteomes" id="UP000593966">
    <property type="component" value="Chromosome"/>
</dbReference>
<dbReference type="Gene3D" id="3.20.20.370">
    <property type="entry name" value="Glycoside hydrolase/deacetylase"/>
    <property type="match status" value="1"/>
</dbReference>
<reference evidence="4 5" key="1">
    <citation type="submission" date="2020-02" db="EMBL/GenBank/DDBJ databases">
        <title>Tigecycline-resistant Acinetobacter species from pigs and migratory birds.</title>
        <authorList>
            <person name="Chen C."/>
            <person name="Sun J."/>
            <person name="Liao X.-P."/>
            <person name="Liu Y.-H."/>
        </authorList>
    </citation>
    <scope>NUCLEOTIDE SEQUENCE [LARGE SCALE GENOMIC DNA]</scope>
    <source>
        <strain evidence="4 5">YH12207_T</strain>
    </source>
</reference>
<evidence type="ECO:0000313" key="5">
    <source>
        <dbReference type="Proteomes" id="UP000593966"/>
    </source>
</evidence>
<dbReference type="NCBIfam" id="TIGR03938">
    <property type="entry name" value="deacetyl_PgaB"/>
    <property type="match status" value="1"/>
</dbReference>
<dbReference type="InterPro" id="IPR032772">
    <property type="entry name" value="PGA_deacetylase_PgaB_C"/>
</dbReference>
<feature type="domain" description="NodB homology" evidence="3">
    <location>
        <begin position="112"/>
        <end position="362"/>
    </location>
</feature>
<evidence type="ECO:0000313" key="4">
    <source>
        <dbReference type="EMBL" id="QOW45603.1"/>
    </source>
</evidence>
<evidence type="ECO:0000256" key="2">
    <source>
        <dbReference type="SAM" id="SignalP"/>
    </source>
</evidence>
<keyword evidence="1 2" id="KW-0732">Signal</keyword>
<dbReference type="GO" id="GO:0005975">
    <property type="term" value="P:carbohydrate metabolic process"/>
    <property type="evidence" value="ECO:0007669"/>
    <property type="project" value="InterPro"/>
</dbReference>
<dbReference type="Gene3D" id="3.20.20.80">
    <property type="entry name" value="Glycosidases"/>
    <property type="match status" value="1"/>
</dbReference>
<dbReference type="PANTHER" id="PTHR34216">
    <property type="match status" value="1"/>
</dbReference>
<protein>
    <submittedName>
        <fullName evidence="4">Poly-beta-1,6-N-acetyl-D-glucosamine N-deacetylase PgaB</fullName>
    </submittedName>
</protein>
<keyword evidence="5" id="KW-1185">Reference proteome</keyword>
<dbReference type="PROSITE" id="PS51677">
    <property type="entry name" value="NODB"/>
    <property type="match status" value="1"/>
</dbReference>
<feature type="chain" id="PRO_5032433360" evidence="2">
    <location>
        <begin position="30"/>
        <end position="621"/>
    </location>
</feature>
<dbReference type="RefSeq" id="WP_180044760.1">
    <property type="nucleotide sequence ID" value="NZ_CP048659.1"/>
</dbReference>
<organism evidence="4 5">
    <name type="scientific">Acinetobacter piscicola</name>
    <dbReference type="NCBI Taxonomy" id="2006115"/>
    <lineage>
        <taxon>Bacteria</taxon>
        <taxon>Pseudomonadati</taxon>
        <taxon>Pseudomonadota</taxon>
        <taxon>Gammaproteobacteria</taxon>
        <taxon>Moraxellales</taxon>
        <taxon>Moraxellaceae</taxon>
        <taxon>Acinetobacter</taxon>
    </lineage>
</organism>
<evidence type="ECO:0000256" key="1">
    <source>
        <dbReference type="ARBA" id="ARBA00022729"/>
    </source>
</evidence>
<proteinExistence type="predicted"/>
<accession>A0A7S6VVB8</accession>
<dbReference type="Pfam" id="PF14883">
    <property type="entry name" value="GHL13"/>
    <property type="match status" value="1"/>
</dbReference>
<dbReference type="Pfam" id="PF01522">
    <property type="entry name" value="Polysacc_deac_1"/>
    <property type="match status" value="1"/>
</dbReference>
<dbReference type="EMBL" id="CP048659">
    <property type="protein sequence ID" value="QOW45603.1"/>
    <property type="molecule type" value="Genomic_DNA"/>
</dbReference>
<dbReference type="AlphaFoldDB" id="A0A7S6VVB8"/>
<dbReference type="InterPro" id="IPR023854">
    <property type="entry name" value="PGA_deacetylase_PgaB"/>
</dbReference>
<dbReference type="InterPro" id="IPR051398">
    <property type="entry name" value="Polysacch_Deacetylase"/>
</dbReference>
<sequence>MKSFKQFSKQLSKSVLMSACLVICGSAFADQPLAQLMVKAEQKVFFDQQHFVSLTFHDVRDDVLKVGDRDPYAISTQNLVQFFEWLKRSDWHPVSLKQIMQARQGGTALPKNAVLISFDDGALSHYSRVFPLVKEYKIPVVFALVTSWMNGNTKAIYEAYGQGNAMTWDQVREMQKSGWVEFASHSHDLHQGILANPQNNQQPAAITRQYLAASKRYETQQEYEQRLLQDLRKSREILTKEVGVAPMAIIWPYGAVNVETEKLAQQAGLPLSFSLGTDAVNHVQDGTFQRGLAVNNPNSEDLYEQMTDSIHYKAFTLYEPIRALSLDLGQFSQNYAQADQQLGQILDLTNALKSNALLLNVVEDQDRDGVYDSAYFPNHDLPVKADVLNRTVWQAKTRIFNSVYAQLPYALEQQKAQFSVQLATELLKNNTGLDGIILNTDTAVQCVFQRVETSSCAEQQKHLLQTLKHLNQNAARYSNISNPFKLGLQVQLSELKSDKLLAFLNQYHDQVELFNFELDSIRQPQTFKQFIQQVQSLNAEQKAKIMVTLVLDSVQTEQNWQNIQANFLVLQRIGIQKLAVNRYDLNNAAKIQTYLYTPLSLNQSPLTYRNPFIYTTKGKSP</sequence>
<evidence type="ECO:0000259" key="3">
    <source>
        <dbReference type="PROSITE" id="PS51677"/>
    </source>
</evidence>
<dbReference type="PANTHER" id="PTHR34216:SF7">
    <property type="entry name" value="POLY-BETA-1,6-N-ACETYL-D-GLUCOSAMINE N-DEACETYLASE"/>
    <property type="match status" value="1"/>
</dbReference>
<gene>
    <name evidence="4" type="primary">pgaB</name>
    <name evidence="4" type="ORF">G0028_06660</name>
</gene>
<dbReference type="InterPro" id="IPR011330">
    <property type="entry name" value="Glyco_hydro/deAcase_b/a-brl"/>
</dbReference>
<dbReference type="GO" id="GO:0043708">
    <property type="term" value="P:cell adhesion involved in biofilm formation"/>
    <property type="evidence" value="ECO:0007669"/>
    <property type="project" value="InterPro"/>
</dbReference>
<dbReference type="InterPro" id="IPR002509">
    <property type="entry name" value="NODB_dom"/>
</dbReference>
<dbReference type="GO" id="GO:0016810">
    <property type="term" value="F:hydrolase activity, acting on carbon-nitrogen (but not peptide) bonds"/>
    <property type="evidence" value="ECO:0007669"/>
    <property type="project" value="InterPro"/>
</dbReference>
<feature type="signal peptide" evidence="2">
    <location>
        <begin position="1"/>
        <end position="29"/>
    </location>
</feature>